<dbReference type="GO" id="GO:0006874">
    <property type="term" value="P:intracellular calcium ion homeostasis"/>
    <property type="evidence" value="ECO:0007669"/>
    <property type="project" value="TreeGrafter"/>
</dbReference>
<reference evidence="11" key="2">
    <citation type="submission" date="2023-05" db="EMBL/GenBank/DDBJ databases">
        <authorList>
            <consortium name="Lawrence Berkeley National Laboratory"/>
            <person name="Steindorff A."/>
            <person name="Hensen N."/>
            <person name="Bonometti L."/>
            <person name="Westerberg I."/>
            <person name="Brannstrom I.O."/>
            <person name="Guillou S."/>
            <person name="Cros-Aarteil S."/>
            <person name="Calhoun S."/>
            <person name="Haridas S."/>
            <person name="Kuo A."/>
            <person name="Mondo S."/>
            <person name="Pangilinan J."/>
            <person name="Riley R."/>
            <person name="Labutti K."/>
            <person name="Andreopoulos B."/>
            <person name="Lipzen A."/>
            <person name="Chen C."/>
            <person name="Yanf M."/>
            <person name="Daum C."/>
            <person name="Ng V."/>
            <person name="Clum A."/>
            <person name="Ohm R."/>
            <person name="Martin F."/>
            <person name="Silar P."/>
            <person name="Natvig D."/>
            <person name="Lalanne C."/>
            <person name="Gautier V."/>
            <person name="Ament-Velasquez S.L."/>
            <person name="Kruys A."/>
            <person name="Hutchinson M.I."/>
            <person name="Powell A.J."/>
            <person name="Barry K."/>
            <person name="Miller A.N."/>
            <person name="Grigoriev I.V."/>
            <person name="Debuchy R."/>
            <person name="Gladieux P."/>
            <person name="Thoren M.H."/>
            <person name="Johannesson H."/>
        </authorList>
    </citation>
    <scope>NUCLEOTIDE SEQUENCE</scope>
    <source>
        <strain evidence="11">CBS 538.74</strain>
    </source>
</reference>
<sequence length="641" mass="68963">MRFLFAFKVVLLSSIVNILLVFVPIGIAVHFANMPAGVVFGMNAIAIVPLAGLLSYATQTVACRLGDTVGALMNVTFGNAVELIIFIIALVKNHIRIVQASLVGSILVNLLLILGMSFLLGGLRFREQIYNSTVTQMSASLLALSVTSLILPTAFHASFSNEITADYKVLQVSRGTSVIILVVYCLYLVFQLKSHAYIYTSTPQDIVEREAVPGPAAQYFNPSASDSSSTLSDSDGSSPPARRSRRHRRVVRRGKTIARSVTLNRDTNADSETLVVSPVSSRSAGTGSIDSLDITASGNPIIADEDGESSYPQSHKHQDNRDRRKPRYCRQHNLRDTSSREAPKSSPERVEDKTGRFDFAVAPALEAQQKPRPQRPLSILALRRPSIFTARGLAPDPASPAPGFPHLDIRRTRSEPINRHSNCRHSRDPTMPPMIPPSPYTNNTHQPRTSSVSSPQPGSTPDSAQAVKTPAKQHPPTSRTTAVLLLLLSTALVAVCAEFMISAIDQLVATDPGLSEAFIGLILLPLVGNAAEHVTAVSVALQNKMDLAIGVAVGSSIQIALFVTPLVVILGWVLGKDMSLFFTLFETVCVFVSAFIVNFLVLDGRSNYLEGALLCAGYVIIAVAAFFYPDIKAANALGGGS</sequence>
<feature type="transmembrane region" description="Helical" evidence="9">
    <location>
        <begin position="608"/>
        <end position="628"/>
    </location>
</feature>
<feature type="transmembrane region" description="Helical" evidence="9">
    <location>
        <begin position="580"/>
        <end position="601"/>
    </location>
</feature>
<evidence type="ECO:0000256" key="5">
    <source>
        <dbReference type="ARBA" id="ARBA00022989"/>
    </source>
</evidence>
<reference evidence="11" key="1">
    <citation type="journal article" date="2023" name="Mol. Phylogenet. Evol.">
        <title>Genome-scale phylogeny and comparative genomics of the fungal order Sordariales.</title>
        <authorList>
            <person name="Hensen N."/>
            <person name="Bonometti L."/>
            <person name="Westerberg I."/>
            <person name="Brannstrom I.O."/>
            <person name="Guillou S."/>
            <person name="Cros-Aarteil S."/>
            <person name="Calhoun S."/>
            <person name="Haridas S."/>
            <person name="Kuo A."/>
            <person name="Mondo S."/>
            <person name="Pangilinan J."/>
            <person name="Riley R."/>
            <person name="LaButti K."/>
            <person name="Andreopoulos B."/>
            <person name="Lipzen A."/>
            <person name="Chen C."/>
            <person name="Yan M."/>
            <person name="Daum C."/>
            <person name="Ng V."/>
            <person name="Clum A."/>
            <person name="Steindorff A."/>
            <person name="Ohm R.A."/>
            <person name="Martin F."/>
            <person name="Silar P."/>
            <person name="Natvig D.O."/>
            <person name="Lalanne C."/>
            <person name="Gautier V."/>
            <person name="Ament-Velasquez S.L."/>
            <person name="Kruys A."/>
            <person name="Hutchinson M.I."/>
            <person name="Powell A.J."/>
            <person name="Barry K."/>
            <person name="Miller A.N."/>
            <person name="Grigoriev I.V."/>
            <person name="Debuchy R."/>
            <person name="Gladieux P."/>
            <person name="Hiltunen Thoren M."/>
            <person name="Johannesson H."/>
        </authorList>
    </citation>
    <scope>NUCLEOTIDE SEQUENCE</scope>
    <source>
        <strain evidence="11">CBS 538.74</strain>
    </source>
</reference>
<evidence type="ECO:0000256" key="7">
    <source>
        <dbReference type="ARBA" id="ARBA00023136"/>
    </source>
</evidence>
<comment type="subcellular location">
    <subcellularLocation>
        <location evidence="1">Endomembrane system</location>
        <topology evidence="1">Multi-pass membrane protein</topology>
    </subcellularLocation>
</comment>
<feature type="region of interest" description="Disordered" evidence="8">
    <location>
        <begin position="391"/>
        <end position="476"/>
    </location>
</feature>
<evidence type="ECO:0000256" key="1">
    <source>
        <dbReference type="ARBA" id="ARBA00004127"/>
    </source>
</evidence>
<feature type="compositionally biased region" description="Polar residues" evidence="8">
    <location>
        <begin position="278"/>
        <end position="298"/>
    </location>
</feature>
<dbReference type="GO" id="GO:0015369">
    <property type="term" value="F:calcium:proton antiporter activity"/>
    <property type="evidence" value="ECO:0007669"/>
    <property type="project" value="TreeGrafter"/>
</dbReference>
<keyword evidence="3" id="KW-0813">Transport</keyword>
<feature type="compositionally biased region" description="Basic residues" evidence="8">
    <location>
        <begin position="323"/>
        <end position="332"/>
    </location>
</feature>
<dbReference type="Pfam" id="PF01699">
    <property type="entry name" value="Na_Ca_ex"/>
    <property type="match status" value="2"/>
</dbReference>
<feature type="compositionally biased region" description="Basic and acidic residues" evidence="8">
    <location>
        <begin position="407"/>
        <end position="418"/>
    </location>
</feature>
<keyword evidence="5 9" id="KW-1133">Transmembrane helix</keyword>
<feature type="compositionally biased region" description="Polar residues" evidence="8">
    <location>
        <begin position="440"/>
        <end position="463"/>
    </location>
</feature>
<proteinExistence type="inferred from homology"/>
<comment type="similarity">
    <text evidence="2">Belongs to the Ca(2+):cation antiporter (CaCA) (TC 2.A.19) family.</text>
</comment>
<dbReference type="GO" id="GO:0012505">
    <property type="term" value="C:endomembrane system"/>
    <property type="evidence" value="ECO:0007669"/>
    <property type="project" value="UniProtKB-SubCell"/>
</dbReference>
<feature type="compositionally biased region" description="Low complexity" evidence="8">
    <location>
        <begin position="222"/>
        <end position="241"/>
    </location>
</feature>
<evidence type="ECO:0000313" key="12">
    <source>
        <dbReference type="Proteomes" id="UP001302745"/>
    </source>
</evidence>
<protein>
    <submittedName>
        <fullName evidence="11">Sodium/calcium exchanger protein-domain-containing protein</fullName>
    </submittedName>
</protein>
<feature type="region of interest" description="Disordered" evidence="8">
    <location>
        <begin position="217"/>
        <end position="355"/>
    </location>
</feature>
<keyword evidence="12" id="KW-1185">Reference proteome</keyword>
<evidence type="ECO:0000313" key="11">
    <source>
        <dbReference type="EMBL" id="KAK4156652.1"/>
    </source>
</evidence>
<dbReference type="GO" id="GO:0000329">
    <property type="term" value="C:fungal-type vacuole membrane"/>
    <property type="evidence" value="ECO:0007669"/>
    <property type="project" value="TreeGrafter"/>
</dbReference>
<dbReference type="Proteomes" id="UP001302745">
    <property type="component" value="Unassembled WGS sequence"/>
</dbReference>
<feature type="transmembrane region" description="Helical" evidence="9">
    <location>
        <begin position="482"/>
        <end position="505"/>
    </location>
</feature>
<feature type="transmembrane region" description="Helical" evidence="9">
    <location>
        <begin position="38"/>
        <end position="57"/>
    </location>
</feature>
<feature type="transmembrane region" description="Helical" evidence="9">
    <location>
        <begin position="141"/>
        <end position="159"/>
    </location>
</feature>
<dbReference type="Gene3D" id="1.20.1420.30">
    <property type="entry name" value="NCX, central ion-binding region"/>
    <property type="match status" value="2"/>
</dbReference>
<dbReference type="FunFam" id="1.20.1420.30:FF:000011">
    <property type="entry name" value="Vacuolar calcium ion transporter"/>
    <property type="match status" value="1"/>
</dbReference>
<dbReference type="PANTHER" id="PTHR31503">
    <property type="entry name" value="VACUOLAR CALCIUM ION TRANSPORTER"/>
    <property type="match status" value="1"/>
</dbReference>
<dbReference type="PANTHER" id="PTHR31503:SF18">
    <property type="entry name" value="CA(2+)_H(+) EXCHANGER, PUTATIVE (EUROFUNG)-RELATED"/>
    <property type="match status" value="1"/>
</dbReference>
<organism evidence="11 12">
    <name type="scientific">Chaetomidium leptoderma</name>
    <dbReference type="NCBI Taxonomy" id="669021"/>
    <lineage>
        <taxon>Eukaryota</taxon>
        <taxon>Fungi</taxon>
        <taxon>Dikarya</taxon>
        <taxon>Ascomycota</taxon>
        <taxon>Pezizomycotina</taxon>
        <taxon>Sordariomycetes</taxon>
        <taxon>Sordariomycetidae</taxon>
        <taxon>Sordariales</taxon>
        <taxon>Chaetomiaceae</taxon>
        <taxon>Chaetomidium</taxon>
    </lineage>
</organism>
<evidence type="ECO:0000256" key="3">
    <source>
        <dbReference type="ARBA" id="ARBA00022448"/>
    </source>
</evidence>
<feature type="transmembrane region" description="Helical" evidence="9">
    <location>
        <begin position="97"/>
        <end position="120"/>
    </location>
</feature>
<dbReference type="EMBL" id="MU856864">
    <property type="protein sequence ID" value="KAK4156652.1"/>
    <property type="molecule type" value="Genomic_DNA"/>
</dbReference>
<feature type="compositionally biased region" description="Basic and acidic residues" evidence="8">
    <location>
        <begin position="333"/>
        <end position="355"/>
    </location>
</feature>
<feature type="transmembrane region" description="Helical" evidence="9">
    <location>
        <begin position="69"/>
        <end position="91"/>
    </location>
</feature>
<evidence type="ECO:0000259" key="10">
    <source>
        <dbReference type="Pfam" id="PF01699"/>
    </source>
</evidence>
<dbReference type="InterPro" id="IPR044880">
    <property type="entry name" value="NCX_ion-bd_dom_sf"/>
</dbReference>
<feature type="transmembrane region" description="Helical" evidence="9">
    <location>
        <begin position="171"/>
        <end position="190"/>
    </location>
</feature>
<evidence type="ECO:0000256" key="9">
    <source>
        <dbReference type="SAM" id="Phobius"/>
    </source>
</evidence>
<accession>A0AAN6ZZL3</accession>
<feature type="transmembrane region" description="Helical" evidence="9">
    <location>
        <begin position="548"/>
        <end position="574"/>
    </location>
</feature>
<feature type="domain" description="Sodium/calcium exchanger membrane region" evidence="10">
    <location>
        <begin position="38"/>
        <end position="192"/>
    </location>
</feature>
<dbReference type="FunFam" id="1.20.1420.30:FF:000016">
    <property type="entry name" value="Membrane bound cation transporter"/>
    <property type="match status" value="1"/>
</dbReference>
<gene>
    <name evidence="11" type="ORF">C8A00DRAFT_40946</name>
</gene>
<keyword evidence="4 9" id="KW-0812">Transmembrane</keyword>
<name>A0AAN6ZZL3_9PEZI</name>
<feature type="transmembrane region" description="Helical" evidence="9">
    <location>
        <begin position="9"/>
        <end position="32"/>
    </location>
</feature>
<dbReference type="InterPro" id="IPR004713">
    <property type="entry name" value="CaH_exchang"/>
</dbReference>
<evidence type="ECO:0000256" key="2">
    <source>
        <dbReference type="ARBA" id="ARBA00008170"/>
    </source>
</evidence>
<evidence type="ECO:0000256" key="4">
    <source>
        <dbReference type="ARBA" id="ARBA00022692"/>
    </source>
</evidence>
<keyword evidence="7 9" id="KW-0472">Membrane</keyword>
<evidence type="ECO:0000256" key="6">
    <source>
        <dbReference type="ARBA" id="ARBA00023065"/>
    </source>
</evidence>
<dbReference type="InterPro" id="IPR004837">
    <property type="entry name" value="NaCa_Exmemb"/>
</dbReference>
<comment type="caution">
    <text evidence="11">The sequence shown here is derived from an EMBL/GenBank/DDBJ whole genome shotgun (WGS) entry which is preliminary data.</text>
</comment>
<dbReference type="AlphaFoldDB" id="A0AAN6ZZL3"/>
<feature type="transmembrane region" description="Helical" evidence="9">
    <location>
        <begin position="517"/>
        <end position="541"/>
    </location>
</feature>
<feature type="compositionally biased region" description="Basic residues" evidence="8">
    <location>
        <begin position="242"/>
        <end position="256"/>
    </location>
</feature>
<evidence type="ECO:0000256" key="8">
    <source>
        <dbReference type="SAM" id="MobiDB-lite"/>
    </source>
</evidence>
<feature type="domain" description="Sodium/calcium exchanger membrane region" evidence="10">
    <location>
        <begin position="482"/>
        <end position="626"/>
    </location>
</feature>
<keyword evidence="6" id="KW-0406">Ion transport</keyword>
<feature type="compositionally biased region" description="Pro residues" evidence="8">
    <location>
        <begin position="430"/>
        <end position="439"/>
    </location>
</feature>